<comment type="cofactor">
    <cofactor evidence="1">
        <name>Mg(2+)</name>
        <dbReference type="ChEBI" id="CHEBI:18420"/>
    </cofactor>
</comment>
<dbReference type="Pfam" id="PF04794">
    <property type="entry name" value="YdjC"/>
    <property type="match status" value="1"/>
</dbReference>
<dbReference type="SUPFAM" id="SSF88713">
    <property type="entry name" value="Glycoside hydrolase/deacetylase"/>
    <property type="match status" value="1"/>
</dbReference>
<dbReference type="EMBL" id="CP021108">
    <property type="protein sequence ID" value="ARP84711.1"/>
    <property type="molecule type" value="Genomic_DNA"/>
</dbReference>
<dbReference type="STRING" id="1416806.CAL12_24020"/>
<evidence type="ECO:0000256" key="1">
    <source>
        <dbReference type="ARBA" id="ARBA00001946"/>
    </source>
</evidence>
<dbReference type="GO" id="GO:0019213">
    <property type="term" value="F:deacetylase activity"/>
    <property type="evidence" value="ECO:0007669"/>
    <property type="project" value="TreeGrafter"/>
</dbReference>
<evidence type="ECO:0000313" key="7">
    <source>
        <dbReference type="Proteomes" id="UP000194151"/>
    </source>
</evidence>
<evidence type="ECO:0008006" key="8">
    <source>
        <dbReference type="Google" id="ProtNLM"/>
    </source>
</evidence>
<protein>
    <recommendedName>
        <fullName evidence="8">Cellobiose phosphorylase</fullName>
    </recommendedName>
</protein>
<evidence type="ECO:0000313" key="6">
    <source>
        <dbReference type="EMBL" id="ARP84711.1"/>
    </source>
</evidence>
<keyword evidence="2" id="KW-0479">Metal-binding</keyword>
<proteinExistence type="predicted"/>
<keyword evidence="4" id="KW-0460">Magnesium</keyword>
<evidence type="ECO:0000256" key="4">
    <source>
        <dbReference type="ARBA" id="ARBA00022842"/>
    </source>
</evidence>
<dbReference type="Proteomes" id="UP000194151">
    <property type="component" value="Chromosome"/>
</dbReference>
<organism evidence="6 7">
    <name type="scientific">Bordetella genomosp. 8</name>
    <dbReference type="NCBI Taxonomy" id="1416806"/>
    <lineage>
        <taxon>Bacteria</taxon>
        <taxon>Pseudomonadati</taxon>
        <taxon>Pseudomonadota</taxon>
        <taxon>Betaproteobacteria</taxon>
        <taxon>Burkholderiales</taxon>
        <taxon>Alcaligenaceae</taxon>
        <taxon>Bordetella</taxon>
    </lineage>
</organism>
<dbReference type="PANTHER" id="PTHR31609:SF1">
    <property type="entry name" value="CARBOHYDRATE DEACETYLASE"/>
    <property type="match status" value="1"/>
</dbReference>
<dbReference type="KEGG" id="bgv:CAL12_24020"/>
<dbReference type="PANTHER" id="PTHR31609">
    <property type="entry name" value="YDJC DEACETYLASE FAMILY MEMBER"/>
    <property type="match status" value="1"/>
</dbReference>
<dbReference type="AlphaFoldDB" id="A0A1W6YUL6"/>
<accession>A0A1W6YUL6</accession>
<keyword evidence="7" id="KW-1185">Reference proteome</keyword>
<sequence length="289" mass="31196">MLQEPTHAGSRRIVVCADDFGMSAAIDDGILALAGAGRLSAVGCLAQAPSFRADAARLRELDVDAGLHLNFTETLGAPGLYLPLPRLIACAYARVLNRGRVQRQIERQLDAFESAIGRMPDFIDGHQHVHQLPQIRDALFEVLARRYPAQGSDAHTPWLRDTSPGCLDGVPAPLRRKARIIAALGSAAFARGAARAGLSTNRRFLGVYDFQGGAQVYDGLLRLWLRNASDGDLLMCHPALPAGGRQGMDAQRGAEYQVLSGSSLHEWMASTGVRVSRYASMTLRANASR</sequence>
<name>A0A1W6YUL6_9BORD</name>
<evidence type="ECO:0000256" key="2">
    <source>
        <dbReference type="ARBA" id="ARBA00022723"/>
    </source>
</evidence>
<keyword evidence="5" id="KW-0119">Carbohydrate metabolism</keyword>
<dbReference type="CDD" id="cd10807">
    <property type="entry name" value="YdjC_like_3"/>
    <property type="match status" value="1"/>
</dbReference>
<evidence type="ECO:0000256" key="3">
    <source>
        <dbReference type="ARBA" id="ARBA00022801"/>
    </source>
</evidence>
<evidence type="ECO:0000256" key="5">
    <source>
        <dbReference type="ARBA" id="ARBA00023277"/>
    </source>
</evidence>
<dbReference type="GO" id="GO:0016787">
    <property type="term" value="F:hydrolase activity"/>
    <property type="evidence" value="ECO:0007669"/>
    <property type="project" value="UniProtKB-KW"/>
</dbReference>
<keyword evidence="3" id="KW-0378">Hydrolase</keyword>
<reference evidence="6 7" key="1">
    <citation type="submission" date="2017-05" db="EMBL/GenBank/DDBJ databases">
        <title>Complete and WGS of Bordetella genogroups.</title>
        <authorList>
            <person name="Spilker T."/>
            <person name="LiPuma J."/>
        </authorList>
    </citation>
    <scope>NUCLEOTIDE SEQUENCE [LARGE SCALE GENOMIC DNA]</scope>
    <source>
        <strain evidence="6 7">AU19157</strain>
    </source>
</reference>
<dbReference type="GO" id="GO:0005975">
    <property type="term" value="P:carbohydrate metabolic process"/>
    <property type="evidence" value="ECO:0007669"/>
    <property type="project" value="InterPro"/>
</dbReference>
<gene>
    <name evidence="6" type="ORF">CAL12_24020</name>
</gene>
<dbReference type="Gene3D" id="3.20.20.370">
    <property type="entry name" value="Glycoside hydrolase/deacetylase"/>
    <property type="match status" value="1"/>
</dbReference>
<dbReference type="InterPro" id="IPR011330">
    <property type="entry name" value="Glyco_hydro/deAcase_b/a-brl"/>
</dbReference>
<dbReference type="GO" id="GO:0046872">
    <property type="term" value="F:metal ion binding"/>
    <property type="evidence" value="ECO:0007669"/>
    <property type="project" value="UniProtKB-KW"/>
</dbReference>
<dbReference type="OrthoDB" id="5295855at2"/>
<dbReference type="InterPro" id="IPR006879">
    <property type="entry name" value="YdjC-like"/>
</dbReference>